<proteinExistence type="predicted"/>
<dbReference type="EMBL" id="GGEC01002262">
    <property type="protein sequence ID" value="MBW82745.1"/>
    <property type="molecule type" value="Transcribed_RNA"/>
</dbReference>
<accession>A0A2P2INF2</accession>
<name>A0A2P2INF2_RHIMU</name>
<evidence type="ECO:0000313" key="1">
    <source>
        <dbReference type="EMBL" id="MBW82745.1"/>
    </source>
</evidence>
<organism evidence="1">
    <name type="scientific">Rhizophora mucronata</name>
    <name type="common">Asiatic mangrove</name>
    <dbReference type="NCBI Taxonomy" id="61149"/>
    <lineage>
        <taxon>Eukaryota</taxon>
        <taxon>Viridiplantae</taxon>
        <taxon>Streptophyta</taxon>
        <taxon>Embryophyta</taxon>
        <taxon>Tracheophyta</taxon>
        <taxon>Spermatophyta</taxon>
        <taxon>Magnoliopsida</taxon>
        <taxon>eudicotyledons</taxon>
        <taxon>Gunneridae</taxon>
        <taxon>Pentapetalae</taxon>
        <taxon>rosids</taxon>
        <taxon>fabids</taxon>
        <taxon>Malpighiales</taxon>
        <taxon>Rhizophoraceae</taxon>
        <taxon>Rhizophora</taxon>
    </lineage>
</organism>
<protein>
    <submittedName>
        <fullName evidence="1">Uncharacterized protein</fullName>
    </submittedName>
</protein>
<sequence length="47" mass="5715">MMLRKDTIRASRQSNFFHVQRNQGKRKLVFLSKFQLTDTCKNQNRRS</sequence>
<reference evidence="1" key="1">
    <citation type="submission" date="2018-02" db="EMBL/GenBank/DDBJ databases">
        <title>Rhizophora mucronata_Transcriptome.</title>
        <authorList>
            <person name="Meera S.P."/>
            <person name="Sreeshan A."/>
            <person name="Augustine A."/>
        </authorList>
    </citation>
    <scope>NUCLEOTIDE SEQUENCE</scope>
    <source>
        <tissue evidence="1">Leaf</tissue>
    </source>
</reference>
<dbReference type="AlphaFoldDB" id="A0A2P2INF2"/>